<dbReference type="EMBL" id="CP014160">
    <property type="protein sequence ID" value="AMB94109.1"/>
    <property type="molecule type" value="Genomic_DNA"/>
</dbReference>
<keyword evidence="1" id="KW-0238">DNA-binding</keyword>
<evidence type="ECO:0000313" key="3">
    <source>
        <dbReference type="EMBL" id="AMB94109.1"/>
    </source>
</evidence>
<dbReference type="InterPro" id="IPR036390">
    <property type="entry name" value="WH_DNA-bd_sf"/>
</dbReference>
<gene>
    <name evidence="3" type="ORF">AWM72_04720</name>
    <name evidence="4" type="ORF">CYJ28_03535</name>
</gene>
<dbReference type="OrthoDB" id="9808017at2"/>
<reference evidence="4 6" key="3">
    <citation type="submission" date="2017-12" db="EMBL/GenBank/DDBJ databases">
        <title>Phylogenetic diversity of female urinary microbiome.</title>
        <authorList>
            <person name="Thomas-White K."/>
            <person name="Wolfe A.J."/>
        </authorList>
    </citation>
    <scope>NUCLEOTIDE SEQUENCE [LARGE SCALE GENOMIC DNA]</scope>
    <source>
        <strain evidence="4 6">UMB0139</strain>
    </source>
</reference>
<proteinExistence type="predicted"/>
<evidence type="ECO:0000313" key="4">
    <source>
        <dbReference type="EMBL" id="PKZ22199.1"/>
    </source>
</evidence>
<evidence type="ECO:0000313" key="6">
    <source>
        <dbReference type="Proteomes" id="UP000234239"/>
    </source>
</evidence>
<dbReference type="InterPro" id="IPR011991">
    <property type="entry name" value="ArsR-like_HTH"/>
</dbReference>
<organism evidence="3 5">
    <name type="scientific">Aerococcus sanguinicola</name>
    <dbReference type="NCBI Taxonomy" id="119206"/>
    <lineage>
        <taxon>Bacteria</taxon>
        <taxon>Bacillati</taxon>
        <taxon>Bacillota</taxon>
        <taxon>Bacilli</taxon>
        <taxon>Lactobacillales</taxon>
        <taxon>Aerococcaceae</taxon>
        <taxon>Aerococcus</taxon>
    </lineage>
</organism>
<dbReference type="Proteomes" id="UP000234239">
    <property type="component" value="Unassembled WGS sequence"/>
</dbReference>
<dbReference type="CDD" id="cd00090">
    <property type="entry name" value="HTH_ARSR"/>
    <property type="match status" value="1"/>
</dbReference>
<dbReference type="RefSeq" id="WP_067974013.1">
    <property type="nucleotide sequence ID" value="NZ_CAJHKM010000001.1"/>
</dbReference>
<evidence type="ECO:0000313" key="5">
    <source>
        <dbReference type="Proteomes" id="UP000069912"/>
    </source>
</evidence>
<dbReference type="GeneID" id="92903370"/>
<sequence>MNSQLKKGVLEMMVLHQLAQRDCYGYELVQEISKHIQMSEGTVYPLLRRLKKEGLLTTYMQESESGPARKYYELTAEGAQALQAQRLEWETFAAKVTAFLGGESE</sequence>
<evidence type="ECO:0000259" key="2">
    <source>
        <dbReference type="Pfam" id="PF03551"/>
    </source>
</evidence>
<dbReference type="InterPro" id="IPR036388">
    <property type="entry name" value="WH-like_DNA-bd_sf"/>
</dbReference>
<dbReference type="EMBL" id="PKGY01000002">
    <property type="protein sequence ID" value="PKZ22199.1"/>
    <property type="molecule type" value="Genomic_DNA"/>
</dbReference>
<dbReference type="AlphaFoldDB" id="A0A0X8FB61"/>
<dbReference type="Gene3D" id="1.10.10.10">
    <property type="entry name" value="Winged helix-like DNA-binding domain superfamily/Winged helix DNA-binding domain"/>
    <property type="match status" value="1"/>
</dbReference>
<name>A0A0X8FB61_9LACT</name>
<keyword evidence="5" id="KW-1185">Reference proteome</keyword>
<dbReference type="Proteomes" id="UP000069912">
    <property type="component" value="Chromosome"/>
</dbReference>
<dbReference type="Pfam" id="PF03551">
    <property type="entry name" value="PadR"/>
    <property type="match status" value="1"/>
</dbReference>
<dbReference type="SUPFAM" id="SSF46785">
    <property type="entry name" value="Winged helix' DNA-binding domain"/>
    <property type="match status" value="1"/>
</dbReference>
<dbReference type="KEGG" id="asan:AWM72_04720"/>
<dbReference type="GO" id="GO:0003677">
    <property type="term" value="F:DNA binding"/>
    <property type="evidence" value="ECO:0007669"/>
    <property type="project" value="UniProtKB-KW"/>
</dbReference>
<evidence type="ECO:0000256" key="1">
    <source>
        <dbReference type="ARBA" id="ARBA00023125"/>
    </source>
</evidence>
<dbReference type="InterPro" id="IPR052509">
    <property type="entry name" value="Metal_resp_DNA-bind_regulator"/>
</dbReference>
<feature type="domain" description="Transcription regulator PadR N-terminal" evidence="2">
    <location>
        <begin position="14"/>
        <end position="83"/>
    </location>
</feature>
<dbReference type="PANTHER" id="PTHR33169:SF24">
    <property type="entry name" value="TRANSCRIPTIONAL REGULATOR, PADR FAMILY"/>
    <property type="match status" value="1"/>
</dbReference>
<dbReference type="PANTHER" id="PTHR33169">
    <property type="entry name" value="PADR-FAMILY TRANSCRIPTIONAL REGULATOR"/>
    <property type="match status" value="1"/>
</dbReference>
<reference evidence="3 5" key="1">
    <citation type="journal article" date="2016" name="Genome Announc.">
        <title>Complete Genome Sequences of Aerococcus christensenii CCUG 28831T, Aerococcus sanguinicola CCUG 43001T, Aerococcus urinae CCUG 36881T, Aerococcus urinaeequi CCUG 28094T, Aerococcus urinaehominis CCUG 42038 BT, and Aerococcus viridans CCUG 4311T.</title>
        <authorList>
            <person name="Carkaci D."/>
            <person name="Dargis R."/>
            <person name="Nielsen X.C."/>
            <person name="Skovgaard O."/>
            <person name="Fuursted K."/>
            <person name="Christensen J.J."/>
        </authorList>
    </citation>
    <scope>NUCLEOTIDE SEQUENCE [LARGE SCALE GENOMIC DNA]</scope>
    <source>
        <strain evidence="3 5">CCUG43001</strain>
    </source>
</reference>
<reference evidence="5" key="2">
    <citation type="submission" date="2016-01" db="EMBL/GenBank/DDBJ databases">
        <title>Six Aerococcus type strain genome sequencing and assembly using PacBio and Illumina Hiseq.</title>
        <authorList>
            <person name="Carkaci D."/>
            <person name="Dargis R."/>
            <person name="Nielsen X.C."/>
            <person name="Skovgaard O."/>
            <person name="Fuursted K."/>
            <person name="Christensen J.J."/>
        </authorList>
    </citation>
    <scope>NUCLEOTIDE SEQUENCE [LARGE SCALE GENOMIC DNA]</scope>
    <source>
        <strain evidence="5">CCUG43001</strain>
    </source>
</reference>
<accession>A0A0X8FB61</accession>
<dbReference type="InterPro" id="IPR005149">
    <property type="entry name" value="Tscrpt_reg_PadR_N"/>
</dbReference>
<protein>
    <submittedName>
        <fullName evidence="3">PadR family transcriptional regulator</fullName>
    </submittedName>
</protein>